<dbReference type="PANTHER" id="PTHR43229">
    <property type="entry name" value="NODULATION PROTEIN J"/>
    <property type="match status" value="1"/>
</dbReference>
<evidence type="ECO:0000256" key="5">
    <source>
        <dbReference type="SAM" id="MobiDB-lite"/>
    </source>
</evidence>
<feature type="transmembrane region" description="Helical" evidence="6">
    <location>
        <begin position="103"/>
        <end position="132"/>
    </location>
</feature>
<dbReference type="Proteomes" id="UP001230328">
    <property type="component" value="Unassembled WGS sequence"/>
</dbReference>
<feature type="compositionally biased region" description="Low complexity" evidence="5">
    <location>
        <begin position="235"/>
        <end position="246"/>
    </location>
</feature>
<dbReference type="InterPro" id="IPR051784">
    <property type="entry name" value="Nod_factor_ABC_transporter"/>
</dbReference>
<reference evidence="8 9" key="1">
    <citation type="submission" date="2023-07" db="EMBL/GenBank/DDBJ databases">
        <title>Comparative genomics of wheat-associated soil bacteria to identify genetic determinants of phenazine resistance.</title>
        <authorList>
            <person name="Mouncey N."/>
        </authorList>
    </citation>
    <scope>NUCLEOTIDE SEQUENCE [LARGE SCALE GENOMIC DNA]</scope>
    <source>
        <strain evidence="8 9">V2I4</strain>
    </source>
</reference>
<evidence type="ECO:0000256" key="1">
    <source>
        <dbReference type="ARBA" id="ARBA00004141"/>
    </source>
</evidence>
<feature type="transmembrane region" description="Helical" evidence="6">
    <location>
        <begin position="138"/>
        <end position="159"/>
    </location>
</feature>
<feature type="transmembrane region" description="Helical" evidence="6">
    <location>
        <begin position="61"/>
        <end position="82"/>
    </location>
</feature>
<gene>
    <name evidence="8" type="ORF">QF035_005908</name>
</gene>
<evidence type="ECO:0000256" key="3">
    <source>
        <dbReference type="ARBA" id="ARBA00022989"/>
    </source>
</evidence>
<evidence type="ECO:0000313" key="8">
    <source>
        <dbReference type="EMBL" id="MDQ1028326.1"/>
    </source>
</evidence>
<feature type="domain" description="ABC-2 type transporter transmembrane" evidence="7">
    <location>
        <begin position="13"/>
        <end position="218"/>
    </location>
</feature>
<keyword evidence="2 6" id="KW-0812">Transmembrane</keyword>
<proteinExistence type="predicted"/>
<dbReference type="Pfam" id="PF01061">
    <property type="entry name" value="ABC2_membrane"/>
    <property type="match status" value="1"/>
</dbReference>
<feature type="region of interest" description="Disordered" evidence="5">
    <location>
        <begin position="383"/>
        <end position="495"/>
    </location>
</feature>
<comment type="subcellular location">
    <subcellularLocation>
        <location evidence="1">Membrane</location>
        <topology evidence="1">Multi-pass membrane protein</topology>
    </subcellularLocation>
</comment>
<dbReference type="EMBL" id="JAUSZI010000002">
    <property type="protein sequence ID" value="MDQ1028326.1"/>
    <property type="molecule type" value="Genomic_DNA"/>
</dbReference>
<evidence type="ECO:0000259" key="7">
    <source>
        <dbReference type="Pfam" id="PF01061"/>
    </source>
</evidence>
<dbReference type="InterPro" id="IPR013525">
    <property type="entry name" value="ABC2_TM"/>
</dbReference>
<sequence length="495" mass="52546">MSTSPRWAVTDSWTMTRRELAHWARQPFQVFVGLAFPVMLLLMFGYLMGGGSGISGDYREYLVPGMFALTMAFGLDATMVAVTQDLNKGVIDRFRSMPMAVGAVLVGRSAADMLQSALSLVVLVGVGLAVGWTWHGSFAAFLGALGLLLLLRFAMLWMGIHLAMVAGKPELVVTVQILVWPVSFLSNAFAIPESMPGWLGATVEWNPMSATATAVRDLFRQRRRRGEHLLGGGTRPTPGGALATGPDRGVLPAGGTEVRGAEQVGAPGGGRYGRPARAEVAGTKWEPDRGERCTRSRRCARSAPVQRFVGSSLIGGFHGVVGAEEEGHCGAGRGARGVGAAGGVRRGGAGRGWCVGGREVIARRGLVGPVLGCRVLGCRGRSGGCGRGDASPDPVGDRAARQPVRRRLRGGRQRLRALRPVRGEALSAERGRAGQGSRRLAPRALTSAGRDRRSRYHGGAHGTGPRPRADHRGRLAADVPDLVHGRRRPHLADRL</sequence>
<dbReference type="PANTHER" id="PTHR43229:SF2">
    <property type="entry name" value="NODULATION PROTEIN J"/>
    <property type="match status" value="1"/>
</dbReference>
<feature type="compositionally biased region" description="Basic residues" evidence="5">
    <location>
        <begin position="403"/>
        <end position="419"/>
    </location>
</feature>
<evidence type="ECO:0000313" key="9">
    <source>
        <dbReference type="Proteomes" id="UP001230328"/>
    </source>
</evidence>
<protein>
    <submittedName>
        <fullName evidence="8">ABC transporter DrrB family efflux protein</fullName>
    </submittedName>
</protein>
<feature type="region of interest" description="Disordered" evidence="5">
    <location>
        <begin position="226"/>
        <end position="246"/>
    </location>
</feature>
<evidence type="ECO:0000256" key="6">
    <source>
        <dbReference type="SAM" id="Phobius"/>
    </source>
</evidence>
<accession>A0ABU0SXP4</accession>
<organism evidence="8 9">
    <name type="scientific">Streptomyces umbrinus</name>
    <dbReference type="NCBI Taxonomy" id="67370"/>
    <lineage>
        <taxon>Bacteria</taxon>
        <taxon>Bacillati</taxon>
        <taxon>Actinomycetota</taxon>
        <taxon>Actinomycetes</taxon>
        <taxon>Kitasatosporales</taxon>
        <taxon>Streptomycetaceae</taxon>
        <taxon>Streptomyces</taxon>
        <taxon>Streptomyces phaeochromogenes group</taxon>
    </lineage>
</organism>
<evidence type="ECO:0000256" key="4">
    <source>
        <dbReference type="ARBA" id="ARBA00023136"/>
    </source>
</evidence>
<keyword evidence="4 6" id="KW-0472">Membrane</keyword>
<name>A0ABU0SXP4_9ACTN</name>
<keyword evidence="9" id="KW-1185">Reference proteome</keyword>
<evidence type="ECO:0000256" key="2">
    <source>
        <dbReference type="ARBA" id="ARBA00022692"/>
    </source>
</evidence>
<feature type="transmembrane region" description="Helical" evidence="6">
    <location>
        <begin position="28"/>
        <end position="49"/>
    </location>
</feature>
<keyword evidence="3 6" id="KW-1133">Transmembrane helix</keyword>
<comment type="caution">
    <text evidence="8">The sequence shown here is derived from an EMBL/GenBank/DDBJ whole genome shotgun (WGS) entry which is preliminary data.</text>
</comment>